<dbReference type="STRING" id="633194.SAMN05421759_11327"/>
<dbReference type="Proteomes" id="UP000186684">
    <property type="component" value="Unassembled WGS sequence"/>
</dbReference>
<protein>
    <submittedName>
        <fullName evidence="1">Exopolysaccharide biosynthesis protein YbjH</fullName>
    </submittedName>
</protein>
<evidence type="ECO:0000313" key="1">
    <source>
        <dbReference type="EMBL" id="SIT06217.1"/>
    </source>
</evidence>
<dbReference type="InterPro" id="IPR010344">
    <property type="entry name" value="YbjH"/>
</dbReference>
<organism evidence="1 2">
    <name type="scientific">Roseivivax lentus</name>
    <dbReference type="NCBI Taxonomy" id="633194"/>
    <lineage>
        <taxon>Bacteria</taxon>
        <taxon>Pseudomonadati</taxon>
        <taxon>Pseudomonadota</taxon>
        <taxon>Alphaproteobacteria</taxon>
        <taxon>Rhodobacterales</taxon>
        <taxon>Roseobacteraceae</taxon>
        <taxon>Roseivivax</taxon>
    </lineage>
</organism>
<sequence>MPGMVDMPNALVLPDAELGFSVSQFEGTTRITGAFQILPRVTGSFRYSSIDDFRGGDTNFDRSFSIHYQMLEERQYRPALALGINDLFGTGIYSGEYLVATKHLMPRLLATGGIGWGRLGERNGFRNPLGVLNDAFETRPGRDFGVGGEAEFDQIFRGDAAFFGGLEFQASERLSFAVEYSSDEYSTEDGPTFDYESPWNFGMTYKVRQDLSLTAAYMYGSAVGLQLTYAINPKRPPNSVGLEAAPYPVTPRSSVDAEALGWTLPDNGQAAIGQVRDVMLADGIALHAFRLDASTVRVEIENQRYRTTAQAVGRTARILTASMPPAVDTFVIVPTVRGIRASQIVIRRDDMEELAYDLDNSWSSYARARIEAATTEVRPFADIYPRFDWNIRPYLTPSFFDPDDPARFDVGVEVNASVEPVAGVLFEGAVRQRIEGTLDESTRPSDSVLPKVRSETNIFQRNADTFMTYLTGNYFFKPAQDFYARVTVGYFETQYGGISTELLWKPVGSDLAFGVEANYVKQREFEQGFGFQDYEVATGHATVYYTFENGFEARVDAGRYLAGDWGATLTLQRTFKNGWRVGAFATLTDVPFDEFGEGSFDKGLMITIPIDWVRGTPTTNEFNYILRPILRDGGAKVNIRNRLYELVDDNHRPDLQDDWGRFWK</sequence>
<dbReference type="AlphaFoldDB" id="A0A1N7P6R3"/>
<reference evidence="2" key="1">
    <citation type="submission" date="2017-01" db="EMBL/GenBank/DDBJ databases">
        <authorList>
            <person name="Varghese N."/>
            <person name="Submissions S."/>
        </authorList>
    </citation>
    <scope>NUCLEOTIDE SEQUENCE [LARGE SCALE GENOMIC DNA]</scope>
    <source>
        <strain evidence="2">DSM 29430</strain>
    </source>
</reference>
<name>A0A1N7P6R3_9RHOB</name>
<proteinExistence type="predicted"/>
<gene>
    <name evidence="1" type="ORF">SAMN05421759_11327</name>
</gene>
<evidence type="ECO:0000313" key="2">
    <source>
        <dbReference type="Proteomes" id="UP000186684"/>
    </source>
</evidence>
<dbReference type="Pfam" id="PF06082">
    <property type="entry name" value="YjbH"/>
    <property type="match status" value="1"/>
</dbReference>
<keyword evidence="2" id="KW-1185">Reference proteome</keyword>
<dbReference type="EMBL" id="FTOQ01000013">
    <property type="protein sequence ID" value="SIT06217.1"/>
    <property type="molecule type" value="Genomic_DNA"/>
</dbReference>
<accession>A0A1N7P6R3</accession>